<accession>A0ABW2LSH0</accession>
<evidence type="ECO:0000313" key="2">
    <source>
        <dbReference type="EMBL" id="MFC7344575.1"/>
    </source>
</evidence>
<evidence type="ECO:0000313" key="3">
    <source>
        <dbReference type="Proteomes" id="UP001596504"/>
    </source>
</evidence>
<keyword evidence="3" id="KW-1185">Reference proteome</keyword>
<dbReference type="Pfam" id="PF24875">
    <property type="entry name" value="DUF7736"/>
    <property type="match status" value="1"/>
</dbReference>
<sequence>MPQKKFHVADLVSITSGRVVSPRHIQAFYDVVDFVSGQKHWTHQLGRAAEEVVKPELLRQLPWLANIEPPALKSEKDVNEWAESVAKQYGEMHAVVQMSTGAYVNRDPVAELIEMQGPVEGR</sequence>
<gene>
    <name evidence="2" type="ORF">ACFQRI_24475</name>
</gene>
<organism evidence="2 3">
    <name type="scientific">Saccharopolyspora griseoalba</name>
    <dbReference type="NCBI Taxonomy" id="1431848"/>
    <lineage>
        <taxon>Bacteria</taxon>
        <taxon>Bacillati</taxon>
        <taxon>Actinomycetota</taxon>
        <taxon>Actinomycetes</taxon>
        <taxon>Pseudonocardiales</taxon>
        <taxon>Pseudonocardiaceae</taxon>
        <taxon>Saccharopolyspora</taxon>
    </lineage>
</organism>
<dbReference type="InterPro" id="IPR056638">
    <property type="entry name" value="DUF7736"/>
</dbReference>
<protein>
    <recommendedName>
        <fullName evidence="1">DUF7736 domain-containing protein</fullName>
    </recommendedName>
</protein>
<evidence type="ECO:0000259" key="1">
    <source>
        <dbReference type="Pfam" id="PF24875"/>
    </source>
</evidence>
<dbReference type="RefSeq" id="WP_380672490.1">
    <property type="nucleotide sequence ID" value="NZ_JBHTCJ010000017.1"/>
</dbReference>
<reference evidence="3" key="1">
    <citation type="journal article" date="2019" name="Int. J. Syst. Evol. Microbiol.">
        <title>The Global Catalogue of Microorganisms (GCM) 10K type strain sequencing project: providing services to taxonomists for standard genome sequencing and annotation.</title>
        <authorList>
            <consortium name="The Broad Institute Genomics Platform"/>
            <consortium name="The Broad Institute Genome Sequencing Center for Infectious Disease"/>
            <person name="Wu L."/>
            <person name="Ma J."/>
        </authorList>
    </citation>
    <scope>NUCLEOTIDE SEQUENCE [LARGE SCALE GENOMIC DNA]</scope>
    <source>
        <strain evidence="3">WLHS5</strain>
    </source>
</reference>
<name>A0ABW2LSH0_9PSEU</name>
<comment type="caution">
    <text evidence="2">The sequence shown here is derived from an EMBL/GenBank/DDBJ whole genome shotgun (WGS) entry which is preliminary data.</text>
</comment>
<proteinExistence type="predicted"/>
<dbReference type="EMBL" id="JBHTCJ010000017">
    <property type="protein sequence ID" value="MFC7344575.1"/>
    <property type="molecule type" value="Genomic_DNA"/>
</dbReference>
<dbReference type="Proteomes" id="UP001596504">
    <property type="component" value="Unassembled WGS sequence"/>
</dbReference>
<feature type="domain" description="DUF7736" evidence="1">
    <location>
        <begin position="6"/>
        <end position="66"/>
    </location>
</feature>